<organism evidence="2 3">
    <name type="scientific">Adineta steineri</name>
    <dbReference type="NCBI Taxonomy" id="433720"/>
    <lineage>
        <taxon>Eukaryota</taxon>
        <taxon>Metazoa</taxon>
        <taxon>Spiralia</taxon>
        <taxon>Gnathifera</taxon>
        <taxon>Rotifera</taxon>
        <taxon>Eurotatoria</taxon>
        <taxon>Bdelloidea</taxon>
        <taxon>Adinetida</taxon>
        <taxon>Adinetidae</taxon>
        <taxon>Adineta</taxon>
    </lineage>
</organism>
<evidence type="ECO:0000256" key="1">
    <source>
        <dbReference type="SAM" id="MobiDB-lite"/>
    </source>
</evidence>
<sequence length="150" mass="16960">LDSVDGKLLKSIIDLLVTMCHDSKSSKMESLHIITVLTQKLLLIRNPTLAEKQASNLLDAISLAIKNKPINSDKQRKQLLNLIQSFKKRFNLTIDEEVMNMLTKKRKSPSSSSITNNQSQNKQKKLKTNHTDVSNGDSKEPVVDCRQMPF</sequence>
<dbReference type="AlphaFoldDB" id="A0A815TNP1"/>
<feature type="non-terminal residue" evidence="2">
    <location>
        <position position="1"/>
    </location>
</feature>
<dbReference type="EMBL" id="CAJNOE010004025">
    <property type="protein sequence ID" value="CAF1508185.1"/>
    <property type="molecule type" value="Genomic_DNA"/>
</dbReference>
<comment type="caution">
    <text evidence="2">The sequence shown here is derived from an EMBL/GenBank/DDBJ whole genome shotgun (WGS) entry which is preliminary data.</text>
</comment>
<feature type="compositionally biased region" description="Low complexity" evidence="1">
    <location>
        <begin position="109"/>
        <end position="121"/>
    </location>
</feature>
<evidence type="ECO:0000313" key="3">
    <source>
        <dbReference type="Proteomes" id="UP000663860"/>
    </source>
</evidence>
<protein>
    <submittedName>
        <fullName evidence="2">Uncharacterized protein</fullName>
    </submittedName>
</protein>
<proteinExistence type="predicted"/>
<feature type="non-terminal residue" evidence="2">
    <location>
        <position position="150"/>
    </location>
</feature>
<dbReference type="Proteomes" id="UP000663860">
    <property type="component" value="Unassembled WGS sequence"/>
</dbReference>
<gene>
    <name evidence="2" type="ORF">IZO911_LOCUS45327</name>
</gene>
<feature type="region of interest" description="Disordered" evidence="1">
    <location>
        <begin position="103"/>
        <end position="150"/>
    </location>
</feature>
<accession>A0A815TNP1</accession>
<reference evidence="2" key="1">
    <citation type="submission" date="2021-02" db="EMBL/GenBank/DDBJ databases">
        <authorList>
            <person name="Nowell W R."/>
        </authorList>
    </citation>
    <scope>NUCLEOTIDE SEQUENCE</scope>
</reference>
<evidence type="ECO:0000313" key="2">
    <source>
        <dbReference type="EMBL" id="CAF1508185.1"/>
    </source>
</evidence>
<name>A0A815TNP1_9BILA</name>